<feature type="active site" description="Nucleophile" evidence="5">
    <location>
        <position position="378"/>
    </location>
</feature>
<evidence type="ECO:0000256" key="3">
    <source>
        <dbReference type="ARBA" id="ARBA00022691"/>
    </source>
</evidence>
<dbReference type="InterPro" id="IPR049560">
    <property type="entry name" value="MeTrfase_RsmB-F_NOP2_cat"/>
</dbReference>
<dbReference type="Pfam" id="PF01189">
    <property type="entry name" value="Methyltr_RsmB-F"/>
    <property type="match status" value="1"/>
</dbReference>
<accession>A0A2T4ZEC7</accession>
<dbReference type="FunFam" id="3.40.50.150:FF:000257">
    <property type="entry name" value="16S rRNA methyltransferase"/>
    <property type="match status" value="1"/>
</dbReference>
<dbReference type="PRINTS" id="PR02008">
    <property type="entry name" value="RCMTFAMILY"/>
</dbReference>
<evidence type="ECO:0000313" key="9">
    <source>
        <dbReference type="Proteomes" id="UP000241808"/>
    </source>
</evidence>
<dbReference type="InterPro" id="IPR001678">
    <property type="entry name" value="MeTrfase_RsmB-F_NOP2_dom"/>
</dbReference>
<organism evidence="8 9">
    <name type="scientific">Phreatobacter oligotrophus</name>
    <dbReference type="NCBI Taxonomy" id="1122261"/>
    <lineage>
        <taxon>Bacteria</taxon>
        <taxon>Pseudomonadati</taxon>
        <taxon>Pseudomonadota</taxon>
        <taxon>Alphaproteobacteria</taxon>
        <taxon>Hyphomicrobiales</taxon>
        <taxon>Phreatobacteraceae</taxon>
        <taxon>Phreatobacter</taxon>
    </lineage>
</organism>
<dbReference type="PROSITE" id="PS51686">
    <property type="entry name" value="SAM_MT_RSMB_NOP"/>
    <property type="match status" value="1"/>
</dbReference>
<evidence type="ECO:0000256" key="4">
    <source>
        <dbReference type="ARBA" id="ARBA00022884"/>
    </source>
</evidence>
<dbReference type="SUPFAM" id="SSF48013">
    <property type="entry name" value="NusB-like"/>
    <property type="match status" value="1"/>
</dbReference>
<dbReference type="GO" id="GO:0001510">
    <property type="term" value="P:RNA methylation"/>
    <property type="evidence" value="ECO:0007669"/>
    <property type="project" value="InterPro"/>
</dbReference>
<dbReference type="GO" id="GO:0006355">
    <property type="term" value="P:regulation of DNA-templated transcription"/>
    <property type="evidence" value="ECO:0007669"/>
    <property type="project" value="InterPro"/>
</dbReference>
<proteinExistence type="inferred from homology"/>
<keyword evidence="1 5" id="KW-0489">Methyltransferase</keyword>
<feature type="binding site" evidence="5">
    <location>
        <begin position="264"/>
        <end position="270"/>
    </location>
    <ligand>
        <name>S-adenosyl-L-methionine</name>
        <dbReference type="ChEBI" id="CHEBI:59789"/>
    </ligand>
</feature>
<dbReference type="SUPFAM" id="SSF53335">
    <property type="entry name" value="S-adenosyl-L-methionine-dependent methyltransferases"/>
    <property type="match status" value="1"/>
</dbReference>
<dbReference type="InterPro" id="IPR006027">
    <property type="entry name" value="NusB_RsmB_TIM44"/>
</dbReference>
<dbReference type="GO" id="GO:0008173">
    <property type="term" value="F:RNA methyltransferase activity"/>
    <property type="evidence" value="ECO:0007669"/>
    <property type="project" value="InterPro"/>
</dbReference>
<evidence type="ECO:0000256" key="6">
    <source>
        <dbReference type="SAM" id="MobiDB-lite"/>
    </source>
</evidence>
<dbReference type="EMBL" id="PZZL01000003">
    <property type="protein sequence ID" value="PTM60220.1"/>
    <property type="molecule type" value="Genomic_DNA"/>
</dbReference>
<dbReference type="CDD" id="cd02440">
    <property type="entry name" value="AdoMet_MTases"/>
    <property type="match status" value="1"/>
</dbReference>
<dbReference type="OrthoDB" id="9810297at2"/>
<keyword evidence="2 5" id="KW-0808">Transferase</keyword>
<comment type="similarity">
    <text evidence="5">Belongs to the class I-like SAM-binding methyltransferase superfamily. RsmB/NOP family.</text>
</comment>
<feature type="domain" description="SAM-dependent MTase RsmB/NOP-type" evidence="7">
    <location>
        <begin position="156"/>
        <end position="450"/>
    </location>
</feature>
<feature type="binding site" evidence="5">
    <location>
        <position position="325"/>
    </location>
    <ligand>
        <name>S-adenosyl-L-methionine</name>
        <dbReference type="ChEBI" id="CHEBI:59789"/>
    </ligand>
</feature>
<protein>
    <submittedName>
        <fullName evidence="8">16S rRNA (Cytosine967-C5)-methyltransferase</fullName>
    </submittedName>
</protein>
<dbReference type="Gene3D" id="3.40.50.150">
    <property type="entry name" value="Vaccinia Virus protein VP39"/>
    <property type="match status" value="1"/>
</dbReference>
<evidence type="ECO:0000259" key="7">
    <source>
        <dbReference type="PROSITE" id="PS51686"/>
    </source>
</evidence>
<gene>
    <name evidence="8" type="ORF">C8P69_103148</name>
</gene>
<comment type="caution">
    <text evidence="8">The sequence shown here is derived from an EMBL/GenBank/DDBJ whole genome shotgun (WGS) entry which is preliminary data.</text>
</comment>
<dbReference type="InterPro" id="IPR035926">
    <property type="entry name" value="NusB-like_sf"/>
</dbReference>
<sequence length="451" mass="48373">MSKFQGGKRPFFPARKPKAPPPPPPGLPARRRACDLVEAVLLRRRPLDEALEEPTDLSPLDRALARKIAATTLRRLGSIDRLLAERLAKGLPEGLPRLETVLRTAACQILFLDVPDYAAVDTAVRMVEANKKTQGFAGLTNAVLRGLARDREADLASLDPLDDLAPWLRERWIAAYGEATTRAMAAAVIHEPPLDLTVKADPAGWAQRLGGSLLPTGSVRLLPDGAVPDLGGFEDGAWWVQDAAAALPARLLGDVTGLAVADLCAAPGGKTAQLASAGARVTAVDRNARRLERLAENMARLKLDVTIRAVDALQLDGTYDAILLDAPCTATGTLRGHPDVMHLKSAADVDGLARLQARLLDRLADLLKPGGRAVYCTCSLEPDEGEAQIAALLAREQRLVVDPITPDEFPGIADFVTPAGHLRTLPSHWPHDEPRMAGLDGFFAARLKRIA</sequence>
<keyword evidence="4 5" id="KW-0694">RNA-binding</keyword>
<keyword evidence="9" id="KW-1185">Reference proteome</keyword>
<dbReference type="Pfam" id="PF01029">
    <property type="entry name" value="NusB"/>
    <property type="match status" value="1"/>
</dbReference>
<dbReference type="PANTHER" id="PTHR22807">
    <property type="entry name" value="NOP2 YEAST -RELATED NOL1/NOP2/FMU SUN DOMAIN-CONTAINING"/>
    <property type="match status" value="1"/>
</dbReference>
<dbReference type="InterPro" id="IPR029063">
    <property type="entry name" value="SAM-dependent_MTases_sf"/>
</dbReference>
<evidence type="ECO:0000256" key="5">
    <source>
        <dbReference type="PROSITE-ProRule" id="PRU01023"/>
    </source>
</evidence>
<feature type="binding site" evidence="5">
    <location>
        <position position="285"/>
    </location>
    <ligand>
        <name>S-adenosyl-L-methionine</name>
        <dbReference type="ChEBI" id="CHEBI:59789"/>
    </ligand>
</feature>
<keyword evidence="3 5" id="KW-0949">S-adenosyl-L-methionine</keyword>
<dbReference type="Proteomes" id="UP000241808">
    <property type="component" value="Unassembled WGS sequence"/>
</dbReference>
<name>A0A2T4ZEC7_9HYPH</name>
<reference evidence="8 9" key="1">
    <citation type="submission" date="2018-04" db="EMBL/GenBank/DDBJ databases">
        <title>Genomic Encyclopedia of Archaeal and Bacterial Type Strains, Phase II (KMG-II): from individual species to whole genera.</title>
        <authorList>
            <person name="Goeker M."/>
        </authorList>
    </citation>
    <scope>NUCLEOTIDE SEQUENCE [LARGE SCALE GENOMIC DNA]</scope>
    <source>
        <strain evidence="8 9">DSM 25521</strain>
    </source>
</reference>
<dbReference type="AlphaFoldDB" id="A0A2T4ZEC7"/>
<dbReference type="InterPro" id="IPR023267">
    <property type="entry name" value="RCMT"/>
</dbReference>
<dbReference type="RefSeq" id="WP_108175851.1">
    <property type="nucleotide sequence ID" value="NZ_PZZL01000003.1"/>
</dbReference>
<dbReference type="GO" id="GO:0003723">
    <property type="term" value="F:RNA binding"/>
    <property type="evidence" value="ECO:0007669"/>
    <property type="project" value="UniProtKB-UniRule"/>
</dbReference>
<feature type="region of interest" description="Disordered" evidence="6">
    <location>
        <begin position="1"/>
        <end position="30"/>
    </location>
</feature>
<evidence type="ECO:0000256" key="1">
    <source>
        <dbReference type="ARBA" id="ARBA00022603"/>
    </source>
</evidence>
<evidence type="ECO:0000313" key="8">
    <source>
        <dbReference type="EMBL" id="PTM60220.1"/>
    </source>
</evidence>
<dbReference type="Gene3D" id="1.10.940.10">
    <property type="entry name" value="NusB-like"/>
    <property type="match status" value="1"/>
</dbReference>
<evidence type="ECO:0000256" key="2">
    <source>
        <dbReference type="ARBA" id="ARBA00022679"/>
    </source>
</evidence>
<dbReference type="PANTHER" id="PTHR22807:SF61">
    <property type="entry name" value="NOL1_NOP2_SUN FAMILY PROTEIN _ ANTITERMINATION NUSB DOMAIN-CONTAINING PROTEIN"/>
    <property type="match status" value="1"/>
</dbReference>
<comment type="caution">
    <text evidence="5">Lacks conserved residue(s) required for the propagation of feature annotation.</text>
</comment>